<accession>A0ACB8TY27</accession>
<name>A0ACB8TY27_9APHY</name>
<protein>
    <submittedName>
        <fullName evidence="1">Uncharacterized protein</fullName>
    </submittedName>
</protein>
<dbReference type="Proteomes" id="UP001055072">
    <property type="component" value="Unassembled WGS sequence"/>
</dbReference>
<evidence type="ECO:0000313" key="2">
    <source>
        <dbReference type="Proteomes" id="UP001055072"/>
    </source>
</evidence>
<sequence>MAILETVDFSQDIATLLRIGTAAAHDKAEHSEGAGWLVRGELDKEEYVRFLMMLYHVYDNLERALEKFSTHPVLSQTYNPALFNRTTSLSADISHFLQLPESSWLSHPIHVTLTTSPPEPFAAYTARIKHLADSNPAGLLAHAYVRYLGDLSGGQFIKRRIIKAYGLEDDGRGVSFYEFGKLGGEVGVGTMGDMKKIKEWYRTGMNEGIGKDEAAKALILEEANVAFELNTGLFTILRAPLSYSSHESADVPVLGDPTSPIVSSSPSPSPTASETVFITPSPLQLLQRPKDESTEDLPVKEKGTFPMSSVIAFILALCVSHFFLVTGGFTGEKGWDKLEAVFEWVRGLVGTSTTPAQ</sequence>
<dbReference type="EMBL" id="MU274920">
    <property type="protein sequence ID" value="KAI0086982.1"/>
    <property type="molecule type" value="Genomic_DNA"/>
</dbReference>
<keyword evidence="2" id="KW-1185">Reference proteome</keyword>
<gene>
    <name evidence="1" type="ORF">BDY19DRAFT_893746</name>
</gene>
<comment type="caution">
    <text evidence="1">The sequence shown here is derived from an EMBL/GenBank/DDBJ whole genome shotgun (WGS) entry which is preliminary data.</text>
</comment>
<reference evidence="1" key="1">
    <citation type="journal article" date="2021" name="Environ. Microbiol.">
        <title>Gene family expansions and transcriptome signatures uncover fungal adaptations to wood decay.</title>
        <authorList>
            <person name="Hage H."/>
            <person name="Miyauchi S."/>
            <person name="Viragh M."/>
            <person name="Drula E."/>
            <person name="Min B."/>
            <person name="Chaduli D."/>
            <person name="Navarro D."/>
            <person name="Favel A."/>
            <person name="Norest M."/>
            <person name="Lesage-Meessen L."/>
            <person name="Balint B."/>
            <person name="Merenyi Z."/>
            <person name="de Eugenio L."/>
            <person name="Morin E."/>
            <person name="Martinez A.T."/>
            <person name="Baldrian P."/>
            <person name="Stursova M."/>
            <person name="Martinez M.J."/>
            <person name="Novotny C."/>
            <person name="Magnuson J.K."/>
            <person name="Spatafora J.W."/>
            <person name="Maurice S."/>
            <person name="Pangilinan J."/>
            <person name="Andreopoulos W."/>
            <person name="LaButti K."/>
            <person name="Hundley H."/>
            <person name="Na H."/>
            <person name="Kuo A."/>
            <person name="Barry K."/>
            <person name="Lipzen A."/>
            <person name="Henrissat B."/>
            <person name="Riley R."/>
            <person name="Ahrendt S."/>
            <person name="Nagy L.G."/>
            <person name="Grigoriev I.V."/>
            <person name="Martin F."/>
            <person name="Rosso M.N."/>
        </authorList>
    </citation>
    <scope>NUCLEOTIDE SEQUENCE</scope>
    <source>
        <strain evidence="1">CBS 384.51</strain>
    </source>
</reference>
<proteinExistence type="predicted"/>
<organism evidence="1 2">
    <name type="scientific">Irpex rosettiformis</name>
    <dbReference type="NCBI Taxonomy" id="378272"/>
    <lineage>
        <taxon>Eukaryota</taxon>
        <taxon>Fungi</taxon>
        <taxon>Dikarya</taxon>
        <taxon>Basidiomycota</taxon>
        <taxon>Agaricomycotina</taxon>
        <taxon>Agaricomycetes</taxon>
        <taxon>Polyporales</taxon>
        <taxon>Irpicaceae</taxon>
        <taxon>Irpex</taxon>
    </lineage>
</organism>
<evidence type="ECO:0000313" key="1">
    <source>
        <dbReference type="EMBL" id="KAI0086982.1"/>
    </source>
</evidence>